<dbReference type="PANTHER" id="PTHR46401:SF2">
    <property type="entry name" value="GLYCOSYLTRANSFERASE WBBK-RELATED"/>
    <property type="match status" value="1"/>
</dbReference>
<dbReference type="Pfam" id="PF00534">
    <property type="entry name" value="Glycos_transf_1"/>
    <property type="match status" value="1"/>
</dbReference>
<gene>
    <name evidence="4" type="ORF">EZ444_12290</name>
</gene>
<feature type="domain" description="Glycosyl transferase family 1" evidence="2">
    <location>
        <begin position="191"/>
        <end position="344"/>
    </location>
</feature>
<dbReference type="SUPFAM" id="SSF53756">
    <property type="entry name" value="UDP-Glycosyltransferase/glycogen phosphorylase"/>
    <property type="match status" value="1"/>
</dbReference>
<organism evidence="4 5">
    <name type="scientific">Pedobacter hiemivivus</name>
    <dbReference type="NCBI Taxonomy" id="2530454"/>
    <lineage>
        <taxon>Bacteria</taxon>
        <taxon>Pseudomonadati</taxon>
        <taxon>Bacteroidota</taxon>
        <taxon>Sphingobacteriia</taxon>
        <taxon>Sphingobacteriales</taxon>
        <taxon>Sphingobacteriaceae</taxon>
        <taxon>Pedobacter</taxon>
    </lineage>
</organism>
<keyword evidence="1 4" id="KW-0808">Transferase</keyword>
<evidence type="ECO:0000313" key="4">
    <source>
        <dbReference type="EMBL" id="TCC96214.1"/>
    </source>
</evidence>
<evidence type="ECO:0000259" key="3">
    <source>
        <dbReference type="Pfam" id="PF13439"/>
    </source>
</evidence>
<dbReference type="RefSeq" id="WP_131609219.1">
    <property type="nucleotide sequence ID" value="NZ_SJSM01000006.1"/>
</dbReference>
<dbReference type="Gene3D" id="3.40.50.2000">
    <property type="entry name" value="Glycogen Phosphorylase B"/>
    <property type="match status" value="2"/>
</dbReference>
<evidence type="ECO:0000259" key="2">
    <source>
        <dbReference type="Pfam" id="PF00534"/>
    </source>
</evidence>
<reference evidence="4 5" key="1">
    <citation type="submission" date="2019-02" db="EMBL/GenBank/DDBJ databases">
        <title>Pedobacter sp. RP-3-8 sp. nov., isolated from Arctic soil.</title>
        <authorList>
            <person name="Dahal R.H."/>
        </authorList>
    </citation>
    <scope>NUCLEOTIDE SEQUENCE [LARGE SCALE GENOMIC DNA]</scope>
    <source>
        <strain evidence="4 5">RP-3-8</strain>
    </source>
</reference>
<dbReference type="GO" id="GO:0016757">
    <property type="term" value="F:glycosyltransferase activity"/>
    <property type="evidence" value="ECO:0007669"/>
    <property type="project" value="InterPro"/>
</dbReference>
<accession>A0A4R0NCQ3</accession>
<dbReference type="Proteomes" id="UP000291117">
    <property type="component" value="Unassembled WGS sequence"/>
</dbReference>
<dbReference type="InterPro" id="IPR001296">
    <property type="entry name" value="Glyco_trans_1"/>
</dbReference>
<proteinExistence type="predicted"/>
<feature type="domain" description="Glycosyltransferase subfamily 4-like N-terminal" evidence="3">
    <location>
        <begin position="35"/>
        <end position="167"/>
    </location>
</feature>
<evidence type="ECO:0000256" key="1">
    <source>
        <dbReference type="ARBA" id="ARBA00022679"/>
    </source>
</evidence>
<dbReference type="Pfam" id="PF13439">
    <property type="entry name" value="Glyco_transf_4"/>
    <property type="match status" value="1"/>
</dbReference>
<dbReference type="PANTHER" id="PTHR46401">
    <property type="entry name" value="GLYCOSYLTRANSFERASE WBBK-RELATED"/>
    <property type="match status" value="1"/>
</dbReference>
<evidence type="ECO:0000313" key="5">
    <source>
        <dbReference type="Proteomes" id="UP000291117"/>
    </source>
</evidence>
<dbReference type="OrthoDB" id="9811239at2"/>
<sequence length="376" mass="42540">MSKRILFLTLETFSAAGGIQSMNRTLAYSLYELCKKNNWDIKLYCLNDLSADVKPKYLPFFCFKGFGKNKAMFTLKSIMNGMNTDLVLLSHVNLSIIGLAIRLLNPNCKIWLIAHGIEVWQPLKGWKKRIWNTANRVICVSQFTKSKVMKLHGASPSHCVVLNNVLDPFIKLPENFDKPEYLLRRYGLKPGDPVAFTLTRINLAEKFKGYDQVITAVARIKQYLPSIKYILAGPCEPTEKSRIEQLVADQGLSNNFILSGYIEEKELADHYLLADLFVLPSKKEGFGIVFIEAMAYGLPVICGDVDGSIDAVRNSEMGMAIDPDDIDALEMAIIQKLSMNLTIDDRKNIQGQCLKHFNETNYRDILEKLIINETVD</sequence>
<comment type="caution">
    <text evidence="4">The sequence shown here is derived from an EMBL/GenBank/DDBJ whole genome shotgun (WGS) entry which is preliminary data.</text>
</comment>
<keyword evidence="5" id="KW-1185">Reference proteome</keyword>
<protein>
    <submittedName>
        <fullName evidence="4">Glycosyltransferase family 1 protein</fullName>
    </submittedName>
</protein>
<dbReference type="EMBL" id="SJSM01000006">
    <property type="protein sequence ID" value="TCC96214.1"/>
    <property type="molecule type" value="Genomic_DNA"/>
</dbReference>
<dbReference type="CDD" id="cd03801">
    <property type="entry name" value="GT4_PimA-like"/>
    <property type="match status" value="1"/>
</dbReference>
<dbReference type="GO" id="GO:0009103">
    <property type="term" value="P:lipopolysaccharide biosynthetic process"/>
    <property type="evidence" value="ECO:0007669"/>
    <property type="project" value="TreeGrafter"/>
</dbReference>
<dbReference type="InterPro" id="IPR028098">
    <property type="entry name" value="Glyco_trans_4-like_N"/>
</dbReference>
<name>A0A4R0NCQ3_9SPHI</name>
<dbReference type="AlphaFoldDB" id="A0A4R0NCQ3"/>